<feature type="domain" description="TTF-type" evidence="1">
    <location>
        <begin position="29"/>
        <end position="138"/>
    </location>
</feature>
<dbReference type="SUPFAM" id="SSF53098">
    <property type="entry name" value="Ribonuclease H-like"/>
    <property type="match status" value="1"/>
</dbReference>
<dbReference type="Pfam" id="PF14291">
    <property type="entry name" value="DUF4371"/>
    <property type="match status" value="1"/>
</dbReference>
<dbReference type="EMBL" id="JAXUIC010000005">
    <property type="protein sequence ID" value="KAK4590852.1"/>
    <property type="molecule type" value="Genomic_DNA"/>
</dbReference>
<dbReference type="PANTHER" id="PTHR11697">
    <property type="entry name" value="GENERAL TRANSCRIPTION FACTOR 2-RELATED ZINC FINGER PROTEIN"/>
    <property type="match status" value="1"/>
</dbReference>
<evidence type="ECO:0000313" key="2">
    <source>
        <dbReference type="EMBL" id="KAK4590852.1"/>
    </source>
</evidence>
<organism evidence="2 3">
    <name type="scientific">Quercus rubra</name>
    <name type="common">Northern red oak</name>
    <name type="synonym">Quercus borealis</name>
    <dbReference type="NCBI Taxonomy" id="3512"/>
    <lineage>
        <taxon>Eukaryota</taxon>
        <taxon>Viridiplantae</taxon>
        <taxon>Streptophyta</taxon>
        <taxon>Embryophyta</taxon>
        <taxon>Tracheophyta</taxon>
        <taxon>Spermatophyta</taxon>
        <taxon>Magnoliopsida</taxon>
        <taxon>eudicotyledons</taxon>
        <taxon>Gunneridae</taxon>
        <taxon>Pentapetalae</taxon>
        <taxon>rosids</taxon>
        <taxon>fabids</taxon>
        <taxon>Fagales</taxon>
        <taxon>Fagaceae</taxon>
        <taxon>Quercus</taxon>
    </lineage>
</organism>
<dbReference type="PANTHER" id="PTHR11697:SF230">
    <property type="entry name" value="ZINC FINGER, MYM DOMAIN CONTAINING 1"/>
    <property type="match status" value="1"/>
</dbReference>
<dbReference type="InterPro" id="IPR012337">
    <property type="entry name" value="RNaseH-like_sf"/>
</dbReference>
<dbReference type="InterPro" id="IPR006580">
    <property type="entry name" value="Znf_TTF"/>
</dbReference>
<dbReference type="SMART" id="SM00597">
    <property type="entry name" value="ZnF_TTF"/>
    <property type="match status" value="1"/>
</dbReference>
<dbReference type="InterPro" id="IPR055298">
    <property type="entry name" value="AtLOH3-like"/>
</dbReference>
<proteinExistence type="predicted"/>
<protein>
    <recommendedName>
        <fullName evidence="1">TTF-type domain-containing protein</fullName>
    </recommendedName>
</protein>
<gene>
    <name evidence="2" type="ORF">RGQ29_021158</name>
</gene>
<evidence type="ECO:0000259" key="1">
    <source>
        <dbReference type="SMART" id="SM00597"/>
    </source>
</evidence>
<evidence type="ECO:0000313" key="3">
    <source>
        <dbReference type="Proteomes" id="UP001324115"/>
    </source>
</evidence>
<keyword evidence="3" id="KW-1185">Reference proteome</keyword>
<comment type="caution">
    <text evidence="2">The sequence shown here is derived from an EMBL/GenBank/DDBJ whole genome shotgun (WGS) entry which is preliminary data.</text>
</comment>
<dbReference type="InterPro" id="IPR025398">
    <property type="entry name" value="DUF4371"/>
</dbReference>
<reference evidence="2 3" key="1">
    <citation type="journal article" date="2023" name="G3 (Bethesda)">
        <title>A haplotype-resolved chromosome-scale genome for Quercus rubra L. provides insights into the genetics of adaptive traits for red oak species.</title>
        <authorList>
            <person name="Kapoor B."/>
            <person name="Jenkins J."/>
            <person name="Schmutz J."/>
            <person name="Zhebentyayeva T."/>
            <person name="Kuelheim C."/>
            <person name="Coggeshall M."/>
            <person name="Heim C."/>
            <person name="Lasky J.R."/>
            <person name="Leites L."/>
            <person name="Islam-Faridi N."/>
            <person name="Romero-Severson J."/>
            <person name="DeLeo V.L."/>
            <person name="Lucas S.M."/>
            <person name="Lazic D."/>
            <person name="Gailing O."/>
            <person name="Carlson J."/>
            <person name="Staton M."/>
        </authorList>
    </citation>
    <scope>NUCLEOTIDE SEQUENCE [LARGE SCALE GENOMIC DNA]</scope>
    <source>
        <strain evidence="2">Pseudo-F2</strain>
    </source>
</reference>
<name>A0AAN7FE19_QUERU</name>
<sequence>MDKYLIRKPQNLPSDLGLRQKISFYHPNYHDEIRRHYLTKGPCQPKYSIDKDAAFCFYCYLFGWQDVGKQGGGETFVTKRFKLWNLVEKLDSHVGGVNSAHSQAIKKDKHDYQVQLNAIVDCIRFLLCRGLAFRGHDKSQGSSDKENFLEFVQFLGDHNESINEVLQTAPKNCKLTHSEIQKDIVNTIASETSKAIIKDLDNGFFSILVDESRDISVKKQMFLVLRYVNKKGTIIERFLGIVHVASTTALSLKCAIEFLLCEHNLSLSNLRGQGYDGASNMQGDINGFKTLILKENKSAFYVHCFAHQLQLTLVAVAKNHINITEFFYVRRDALRDAQFAEIKEDLENGTNLKRPGDTRWGSYYRTILNLILMFSIVVDVLEIIEEDGLSDQKVDARFIIRSILSFEFVFALHLMKNILGITNELLQVMREDEWESLLTELNNRFSEANTDLLLCMACLNPSNSFVAFDKEKLIRLAKFYPSNFLGTNILALDSQLPNYIFDMRSNDFFLELQGVSELAEKLLVLTLLVVTATVERSFSAMKYIKNELCNRMGDRWMNDCLIVYIEKDVACSIDNETIMQRFQNMKTRRRQL</sequence>
<dbReference type="AlphaFoldDB" id="A0AAN7FE19"/>
<dbReference type="Proteomes" id="UP001324115">
    <property type="component" value="Unassembled WGS sequence"/>
</dbReference>
<accession>A0AAN7FE19</accession>